<accession>A0A840J5F8</accession>
<evidence type="ECO:0000256" key="1">
    <source>
        <dbReference type="SAM" id="MobiDB-lite"/>
    </source>
</evidence>
<protein>
    <recommendedName>
        <fullName evidence="4">PE family protein</fullName>
    </recommendedName>
</protein>
<dbReference type="EMBL" id="JACHMG010000001">
    <property type="protein sequence ID" value="MBB4688624.1"/>
    <property type="molecule type" value="Genomic_DNA"/>
</dbReference>
<organism evidence="2 3">
    <name type="scientific">Amycolatopsis jiangsuensis</name>
    <dbReference type="NCBI Taxonomy" id="1181879"/>
    <lineage>
        <taxon>Bacteria</taxon>
        <taxon>Bacillati</taxon>
        <taxon>Actinomycetota</taxon>
        <taxon>Actinomycetes</taxon>
        <taxon>Pseudonocardiales</taxon>
        <taxon>Pseudonocardiaceae</taxon>
        <taxon>Amycolatopsis</taxon>
    </lineage>
</organism>
<comment type="caution">
    <text evidence="2">The sequence shown here is derived from an EMBL/GenBank/DDBJ whole genome shotgun (WGS) entry which is preliminary data.</text>
</comment>
<dbReference type="AlphaFoldDB" id="A0A840J5F8"/>
<dbReference type="RefSeq" id="WP_221458021.1">
    <property type="nucleotide sequence ID" value="NZ_JACHMG010000001.1"/>
</dbReference>
<sequence length="134" mass="14438">MAGDRPQPEQPKIEVPPVPPIQVDGYGPGGGYKFDADQIDGVIKQWEDMLADVQEDLQHAVAIRDVKPPADEVASHTFVSNGAFPSGETLVAQHQAMVDYTKNFVTALRAAKNKITVEEQNAADAANLKKSGDL</sequence>
<feature type="region of interest" description="Disordered" evidence="1">
    <location>
        <begin position="1"/>
        <end position="30"/>
    </location>
</feature>
<dbReference type="Proteomes" id="UP000581769">
    <property type="component" value="Unassembled WGS sequence"/>
</dbReference>
<evidence type="ECO:0000313" key="2">
    <source>
        <dbReference type="EMBL" id="MBB4688624.1"/>
    </source>
</evidence>
<name>A0A840J5F8_9PSEU</name>
<evidence type="ECO:0000313" key="3">
    <source>
        <dbReference type="Proteomes" id="UP000581769"/>
    </source>
</evidence>
<proteinExistence type="predicted"/>
<reference evidence="2 3" key="1">
    <citation type="submission" date="2020-08" db="EMBL/GenBank/DDBJ databases">
        <title>Sequencing the genomes of 1000 actinobacteria strains.</title>
        <authorList>
            <person name="Klenk H.-P."/>
        </authorList>
    </citation>
    <scope>NUCLEOTIDE SEQUENCE [LARGE SCALE GENOMIC DNA]</scope>
    <source>
        <strain evidence="2 3">DSM 45859</strain>
    </source>
</reference>
<evidence type="ECO:0008006" key="4">
    <source>
        <dbReference type="Google" id="ProtNLM"/>
    </source>
</evidence>
<keyword evidence="3" id="KW-1185">Reference proteome</keyword>
<gene>
    <name evidence="2" type="ORF">BJY18_006109</name>
</gene>